<dbReference type="PANTHER" id="PTHR21325">
    <property type="entry name" value="PHOSPHOLIPASE B, PLB1"/>
    <property type="match status" value="1"/>
</dbReference>
<dbReference type="GO" id="GO:0004623">
    <property type="term" value="F:phospholipase A2 activity"/>
    <property type="evidence" value="ECO:0007669"/>
    <property type="project" value="TreeGrafter"/>
</dbReference>
<evidence type="ECO:0000313" key="1">
    <source>
        <dbReference type="Proteomes" id="UP000515129"/>
    </source>
</evidence>
<sequence>MTVSLEMLMNEVPRMIVNVVQILPMETLREVQKPTPGCLLQRSFCSCLIRPAPGSADLKELVGVNLEFQKALEQLLHTDRFFKNDFAVVLQPFLKHADPPRLPNGKIDMSFFTPDCFHFTMKGHEELAKGLWNNMFQPEWEKFMVESFSKPIELICPPVSHPYIYTRPSAAKSGTSLPEMPQSAGIRLTVLHLVLAFLQMWLAVNLASL</sequence>
<dbReference type="GO" id="GO:0031526">
    <property type="term" value="C:brush border membrane"/>
    <property type="evidence" value="ECO:0007669"/>
    <property type="project" value="TreeGrafter"/>
</dbReference>
<organism evidence="1 2">
    <name type="scientific">Carassius auratus</name>
    <name type="common">Goldfish</name>
    <dbReference type="NCBI Taxonomy" id="7957"/>
    <lineage>
        <taxon>Eukaryota</taxon>
        <taxon>Metazoa</taxon>
        <taxon>Chordata</taxon>
        <taxon>Craniata</taxon>
        <taxon>Vertebrata</taxon>
        <taxon>Euteleostomi</taxon>
        <taxon>Actinopterygii</taxon>
        <taxon>Neopterygii</taxon>
        <taxon>Teleostei</taxon>
        <taxon>Ostariophysi</taxon>
        <taxon>Cypriniformes</taxon>
        <taxon>Cyprinidae</taxon>
        <taxon>Cyprininae</taxon>
        <taxon>Carassius</taxon>
    </lineage>
</organism>
<protein>
    <submittedName>
        <fullName evidence="2">Phospholipase B1, membrane-associated-like</fullName>
    </submittedName>
</protein>
<keyword evidence="1" id="KW-1185">Reference proteome</keyword>
<dbReference type="GO" id="GO:0006644">
    <property type="term" value="P:phospholipid metabolic process"/>
    <property type="evidence" value="ECO:0007669"/>
    <property type="project" value="TreeGrafter"/>
</dbReference>
<accession>A0A6P6ITE5</accession>
<dbReference type="GO" id="GO:0004622">
    <property type="term" value="F:phosphatidylcholine lysophospholipase activity"/>
    <property type="evidence" value="ECO:0007669"/>
    <property type="project" value="TreeGrafter"/>
</dbReference>
<dbReference type="KEGG" id="caua:113037832"/>
<evidence type="ECO:0000313" key="2">
    <source>
        <dbReference type="RefSeq" id="XP_026050961.1"/>
    </source>
</evidence>
<dbReference type="GeneID" id="113037832"/>
<dbReference type="PANTHER" id="PTHR21325:SF45">
    <property type="entry name" value="PHOSPHOLIPASE B1, MEMBRANE-ASSOCIATED"/>
    <property type="match status" value="1"/>
</dbReference>
<reference evidence="2" key="1">
    <citation type="submission" date="2025-08" db="UniProtKB">
        <authorList>
            <consortium name="RefSeq"/>
        </authorList>
    </citation>
    <scope>IDENTIFICATION</scope>
    <source>
        <strain evidence="2">Wakin</strain>
        <tissue evidence="2">Muscle</tissue>
    </source>
</reference>
<dbReference type="GO" id="GO:0050253">
    <property type="term" value="F:retinyl-palmitate esterase activity"/>
    <property type="evidence" value="ECO:0007669"/>
    <property type="project" value="TreeGrafter"/>
</dbReference>
<dbReference type="RefSeq" id="XP_026050961.1">
    <property type="nucleotide sequence ID" value="XM_026195176.1"/>
</dbReference>
<dbReference type="AlphaFoldDB" id="A0A6P6ITE5"/>
<gene>
    <name evidence="2" type="primary">LOC113037832</name>
</gene>
<name>A0A6P6ITE5_CARAU</name>
<dbReference type="InterPro" id="IPR038885">
    <property type="entry name" value="PLB1"/>
</dbReference>
<dbReference type="Proteomes" id="UP000515129">
    <property type="component" value="Chromosome 20"/>
</dbReference>
<dbReference type="OrthoDB" id="10265800at2759"/>
<proteinExistence type="predicted"/>